<evidence type="ECO:0000313" key="3">
    <source>
        <dbReference type="Proteomes" id="UP000276133"/>
    </source>
</evidence>
<gene>
    <name evidence="2" type="ORF">BpHYR1_036185</name>
</gene>
<feature type="chain" id="PRO_5018279394" evidence="1">
    <location>
        <begin position="23"/>
        <end position="145"/>
    </location>
</feature>
<evidence type="ECO:0000313" key="2">
    <source>
        <dbReference type="EMBL" id="RNA23803.1"/>
    </source>
</evidence>
<evidence type="ECO:0000256" key="1">
    <source>
        <dbReference type="SAM" id="SignalP"/>
    </source>
</evidence>
<keyword evidence="3" id="KW-1185">Reference proteome</keyword>
<dbReference type="Proteomes" id="UP000276133">
    <property type="component" value="Unassembled WGS sequence"/>
</dbReference>
<dbReference type="OrthoDB" id="10325784at2759"/>
<feature type="signal peptide" evidence="1">
    <location>
        <begin position="1"/>
        <end position="22"/>
    </location>
</feature>
<accession>A0A3M7RJQ0</accession>
<proteinExistence type="predicted"/>
<reference evidence="2 3" key="1">
    <citation type="journal article" date="2018" name="Sci. Rep.">
        <title>Genomic signatures of local adaptation to the degree of environmental predictability in rotifers.</title>
        <authorList>
            <person name="Franch-Gras L."/>
            <person name="Hahn C."/>
            <person name="Garcia-Roger E.M."/>
            <person name="Carmona M.J."/>
            <person name="Serra M."/>
            <person name="Gomez A."/>
        </authorList>
    </citation>
    <scope>NUCLEOTIDE SEQUENCE [LARGE SCALE GENOMIC DNA]</scope>
    <source>
        <strain evidence="2">HYR1</strain>
    </source>
</reference>
<protein>
    <submittedName>
        <fullName evidence="2">Uncharacterized protein</fullName>
    </submittedName>
</protein>
<sequence length="145" mass="16663">MGSPIQKIQLFILLIFLMTIKCQYFKDFTTNVYGRQPFECYKCTNNHRLANTRGKYDLANDDCGFGNRFNPRSSHVKKELCYTYCLKKEVGIVGGRIDVERRCEPTCQEFNGNTKINYLVDRVSCCIGNTCNSANGKKMKSSILR</sequence>
<dbReference type="EMBL" id="REGN01003213">
    <property type="protein sequence ID" value="RNA23803.1"/>
    <property type="molecule type" value="Genomic_DNA"/>
</dbReference>
<organism evidence="2 3">
    <name type="scientific">Brachionus plicatilis</name>
    <name type="common">Marine rotifer</name>
    <name type="synonym">Brachionus muelleri</name>
    <dbReference type="NCBI Taxonomy" id="10195"/>
    <lineage>
        <taxon>Eukaryota</taxon>
        <taxon>Metazoa</taxon>
        <taxon>Spiralia</taxon>
        <taxon>Gnathifera</taxon>
        <taxon>Rotifera</taxon>
        <taxon>Eurotatoria</taxon>
        <taxon>Monogononta</taxon>
        <taxon>Pseudotrocha</taxon>
        <taxon>Ploima</taxon>
        <taxon>Brachionidae</taxon>
        <taxon>Brachionus</taxon>
    </lineage>
</organism>
<dbReference type="AlphaFoldDB" id="A0A3M7RJQ0"/>
<keyword evidence="1" id="KW-0732">Signal</keyword>
<name>A0A3M7RJQ0_BRAPC</name>
<comment type="caution">
    <text evidence="2">The sequence shown here is derived from an EMBL/GenBank/DDBJ whole genome shotgun (WGS) entry which is preliminary data.</text>
</comment>